<evidence type="ECO:0000313" key="3">
    <source>
        <dbReference type="Proteomes" id="UP001205861"/>
    </source>
</evidence>
<keyword evidence="1" id="KW-0472">Membrane</keyword>
<evidence type="ECO:0000313" key="2">
    <source>
        <dbReference type="EMBL" id="MCS0606651.1"/>
    </source>
</evidence>
<feature type="transmembrane region" description="Helical" evidence="1">
    <location>
        <begin position="35"/>
        <end position="53"/>
    </location>
</feature>
<proteinExistence type="predicted"/>
<reference evidence="2 3" key="1">
    <citation type="submission" date="2022-08" db="EMBL/GenBank/DDBJ databases">
        <title>Reclassification of Massilia species as members of the genera Telluria, Duganella, Pseudoduganella, Mokoshia gen. nov. and Zemynaea gen. nov. using orthogonal and non-orthogonal genome-based approaches.</title>
        <authorList>
            <person name="Bowman J.P."/>
        </authorList>
    </citation>
    <scope>NUCLEOTIDE SEQUENCE [LARGE SCALE GENOMIC DNA]</scope>
    <source>
        <strain evidence="2 3">JCM 31607</strain>
    </source>
</reference>
<accession>A0ABT2BDQ0</accession>
<sequence>MANWPALLVAPSLALANLSITYALTTPECSHQSDVAMHIVSAAILAICVLLTFQAWRNWLVQGGGSLTPPRQDDAAARGRFMSAVAGMVGTLSSLVVIAQWFPQWVLSPCAIG</sequence>
<dbReference type="Proteomes" id="UP001205861">
    <property type="component" value="Unassembled WGS sequence"/>
</dbReference>
<dbReference type="EMBL" id="JANUGV010000001">
    <property type="protein sequence ID" value="MCS0606651.1"/>
    <property type="molecule type" value="Genomic_DNA"/>
</dbReference>
<dbReference type="RefSeq" id="WP_258854456.1">
    <property type="nucleotide sequence ID" value="NZ_JANUGV010000001.1"/>
</dbReference>
<keyword evidence="1" id="KW-1133">Transmembrane helix</keyword>
<keyword evidence="3" id="KW-1185">Reference proteome</keyword>
<organism evidence="2 3">
    <name type="scientific">Massilia solisilvae</name>
    <dbReference type="NCBI Taxonomy" id="1811225"/>
    <lineage>
        <taxon>Bacteria</taxon>
        <taxon>Pseudomonadati</taxon>
        <taxon>Pseudomonadota</taxon>
        <taxon>Betaproteobacteria</taxon>
        <taxon>Burkholderiales</taxon>
        <taxon>Oxalobacteraceae</taxon>
        <taxon>Telluria group</taxon>
        <taxon>Massilia</taxon>
    </lineage>
</organism>
<evidence type="ECO:0000256" key="1">
    <source>
        <dbReference type="SAM" id="Phobius"/>
    </source>
</evidence>
<gene>
    <name evidence="2" type="ORF">NX773_00540</name>
</gene>
<protein>
    <submittedName>
        <fullName evidence="2">Uncharacterized protein</fullName>
    </submittedName>
</protein>
<name>A0ABT2BDQ0_9BURK</name>
<feature type="transmembrane region" description="Helical" evidence="1">
    <location>
        <begin position="81"/>
        <end position="102"/>
    </location>
</feature>
<keyword evidence="1" id="KW-0812">Transmembrane</keyword>
<comment type="caution">
    <text evidence="2">The sequence shown here is derived from an EMBL/GenBank/DDBJ whole genome shotgun (WGS) entry which is preliminary data.</text>
</comment>